<gene>
    <name evidence="1" type="ORF">BJ971_005146</name>
</gene>
<protein>
    <recommendedName>
        <fullName evidence="3">PIN domain-containing protein</fullName>
    </recommendedName>
</protein>
<dbReference type="RefSeq" id="WP_184995764.1">
    <property type="nucleotide sequence ID" value="NZ_BOMK01000003.1"/>
</dbReference>
<accession>A0A7W7I1D5</accession>
<comment type="caution">
    <text evidence="1">The sequence shown here is derived from an EMBL/GenBank/DDBJ whole genome shotgun (WGS) entry which is preliminary data.</text>
</comment>
<reference evidence="1 2" key="1">
    <citation type="submission" date="2020-08" db="EMBL/GenBank/DDBJ databases">
        <title>Sequencing the genomes of 1000 actinobacteria strains.</title>
        <authorList>
            <person name="Klenk H.-P."/>
        </authorList>
    </citation>
    <scope>NUCLEOTIDE SEQUENCE [LARGE SCALE GENOMIC DNA]</scope>
    <source>
        <strain evidence="1 2">DSM 43149</strain>
    </source>
</reference>
<organism evidence="1 2">
    <name type="scientific">Actinoplanes digitatis</name>
    <dbReference type="NCBI Taxonomy" id="1868"/>
    <lineage>
        <taxon>Bacteria</taxon>
        <taxon>Bacillati</taxon>
        <taxon>Actinomycetota</taxon>
        <taxon>Actinomycetes</taxon>
        <taxon>Micromonosporales</taxon>
        <taxon>Micromonosporaceae</taxon>
        <taxon>Actinoplanes</taxon>
    </lineage>
</organism>
<evidence type="ECO:0008006" key="3">
    <source>
        <dbReference type="Google" id="ProtNLM"/>
    </source>
</evidence>
<dbReference type="AlphaFoldDB" id="A0A7W7I1D5"/>
<dbReference type="EMBL" id="JACHNH010000001">
    <property type="protein sequence ID" value="MBB4764590.1"/>
    <property type="molecule type" value="Genomic_DNA"/>
</dbReference>
<sequence>MDQQPSHREFASAHILGQYQQAGAGFDGIYQMLLTHLRENRQADPQPKEYAPLLADISRLAFADYRDPATPWPNFVIDGSVLLSFARLDNRTVGAALIDAVADSSCQVIVSPLAYLHIADQLAAVRGADRRLHRMLRHRPADETPESQAVIDVPPLTFRQVDVITQLNTGERLDVMHTALLALHHRCVIGTLEPDAYHRIGYGRVLNLGG</sequence>
<dbReference type="Proteomes" id="UP000578112">
    <property type="component" value="Unassembled WGS sequence"/>
</dbReference>
<keyword evidence="2" id="KW-1185">Reference proteome</keyword>
<evidence type="ECO:0000313" key="2">
    <source>
        <dbReference type="Proteomes" id="UP000578112"/>
    </source>
</evidence>
<evidence type="ECO:0000313" key="1">
    <source>
        <dbReference type="EMBL" id="MBB4764590.1"/>
    </source>
</evidence>
<proteinExistence type="predicted"/>
<name>A0A7W7I1D5_9ACTN</name>